<name>A0A1G6GV97_9GAMM</name>
<dbReference type="NCBIfam" id="TIGR01930">
    <property type="entry name" value="AcCoA-C-Actrans"/>
    <property type="match status" value="1"/>
</dbReference>
<dbReference type="Proteomes" id="UP000242317">
    <property type="component" value="Unassembled WGS sequence"/>
</dbReference>
<feature type="domain" description="Thiolase N-terminal" evidence="6">
    <location>
        <begin position="150"/>
        <end position="417"/>
    </location>
</feature>
<keyword evidence="3 4" id="KW-0012">Acyltransferase</keyword>
<dbReference type="NCBIfam" id="NF006740">
    <property type="entry name" value="PRK09268.1"/>
    <property type="match status" value="1"/>
</dbReference>
<dbReference type="Gene3D" id="3.40.47.10">
    <property type="match status" value="1"/>
</dbReference>
<evidence type="ECO:0000313" key="9">
    <source>
        <dbReference type="Proteomes" id="UP000242317"/>
    </source>
</evidence>
<dbReference type="CDD" id="cd00751">
    <property type="entry name" value="thiolase"/>
    <property type="match status" value="1"/>
</dbReference>
<dbReference type="GO" id="GO:0003988">
    <property type="term" value="F:acetyl-CoA C-acyltransferase activity"/>
    <property type="evidence" value="ECO:0007669"/>
    <property type="project" value="UniProtKB-ARBA"/>
</dbReference>
<feature type="compositionally biased region" description="Polar residues" evidence="5">
    <location>
        <begin position="1"/>
        <end position="18"/>
    </location>
</feature>
<organism evidence="8 9">
    <name type="scientific">Acinetobacter marinus</name>
    <dbReference type="NCBI Taxonomy" id="281375"/>
    <lineage>
        <taxon>Bacteria</taxon>
        <taxon>Pseudomonadati</taxon>
        <taxon>Pseudomonadota</taxon>
        <taxon>Gammaproteobacteria</taxon>
        <taxon>Moraxellales</taxon>
        <taxon>Moraxellaceae</taxon>
        <taxon>Acinetobacter</taxon>
    </lineage>
</organism>
<evidence type="ECO:0000259" key="7">
    <source>
        <dbReference type="Pfam" id="PF02803"/>
    </source>
</evidence>
<dbReference type="InterPro" id="IPR050521">
    <property type="entry name" value="3-ketoacyl-CoA_Thiolase"/>
</dbReference>
<feature type="compositionally biased region" description="Low complexity" evidence="5">
    <location>
        <begin position="81"/>
        <end position="107"/>
    </location>
</feature>
<dbReference type="RefSeq" id="WP_092615143.1">
    <property type="nucleotide sequence ID" value="NZ_FMYK01000001.1"/>
</dbReference>
<dbReference type="InterPro" id="IPR016039">
    <property type="entry name" value="Thiolase-like"/>
</dbReference>
<comment type="similarity">
    <text evidence="1 4">Belongs to the thiolase-like superfamily. Thiolase family.</text>
</comment>
<dbReference type="SUPFAM" id="SSF53901">
    <property type="entry name" value="Thiolase-like"/>
    <property type="match status" value="2"/>
</dbReference>
<dbReference type="Pfam" id="PF02803">
    <property type="entry name" value="Thiolase_C"/>
    <property type="match status" value="1"/>
</dbReference>
<evidence type="ECO:0000256" key="1">
    <source>
        <dbReference type="ARBA" id="ARBA00010982"/>
    </source>
</evidence>
<evidence type="ECO:0000259" key="6">
    <source>
        <dbReference type="Pfam" id="PF00108"/>
    </source>
</evidence>
<dbReference type="InterPro" id="IPR020617">
    <property type="entry name" value="Thiolase_C"/>
</dbReference>
<dbReference type="EMBL" id="FMYK01000001">
    <property type="protein sequence ID" value="SDB85056.1"/>
    <property type="molecule type" value="Genomic_DNA"/>
</dbReference>
<dbReference type="GO" id="GO:0005829">
    <property type="term" value="C:cytosol"/>
    <property type="evidence" value="ECO:0007669"/>
    <property type="project" value="TreeGrafter"/>
</dbReference>
<feature type="domain" description="Thiolase C-terminal" evidence="7">
    <location>
        <begin position="439"/>
        <end position="570"/>
    </location>
</feature>
<evidence type="ECO:0000313" key="8">
    <source>
        <dbReference type="EMBL" id="SDB85056.1"/>
    </source>
</evidence>
<keyword evidence="2 4" id="KW-0808">Transferase</keyword>
<sequence length="570" mass="60339">MTKTPQTTSTDPSNTSAELSEKPTQSTKAQQNNAQNSAKNTAPKSITRRQSRTTSTKKVASPTAKPTPRKTQGTASNVKDATATSSKSTATKSTASKATATQTVAQTNNDVASKSLNKATNKTVRASTRKATTSTPKKEQSMSQNTVRRVAIIGGNRIPFSRSNGAYFTASNSDMLTAALNGLVTRYNLQGQRLGEVVAGAVLKHSRDFNMTRECVLDTELSPDTPAYDVQQACATGLQSAFLVANKIALGQIEVGIAGGVDTTSDAPIALGDGLRKALLQLNIAKTGKDRLKALSKINVKDLMDAPKNGEPRTGLSMGDHQAITALEWNIARQDQDELAASSHQKMAKAYEEGFFNDLMTPFMGLERDNNLRADSTAEKLAKLKPVFGKGENATMTAGNSTPLTDGASVTLLASEEWAKANGHEVLAYLTFSETAAVDFIGKAGPKEGLLLAPAYAVPRMLERAGLTLQDFDFYEIHEAFASQVLATLKAWEDPTFCKERLGLDKPLGSIDRSKLNVKGSSLAAGHPFAATGGRILATAAKLLNEKGSGRALISICAAGGQGVVAIVEK</sequence>
<keyword evidence="9" id="KW-1185">Reference proteome</keyword>
<dbReference type="AlphaFoldDB" id="A0A1G6GV97"/>
<gene>
    <name evidence="8" type="ORF">SAMN05421749_101379</name>
</gene>
<dbReference type="PANTHER" id="PTHR42689:SF1">
    <property type="entry name" value="ACETYL-COA ACYLTRANSFERASE FADA2 (3-KETOACYL-COA THIOLASE) (BETA-KETOTHIOLASE)-RELATED"/>
    <property type="match status" value="1"/>
</dbReference>
<protein>
    <submittedName>
        <fullName evidence="8">3-ketoacyl-CoA thiolase</fullName>
    </submittedName>
</protein>
<dbReference type="OrthoDB" id="1402717at2"/>
<evidence type="ECO:0000256" key="4">
    <source>
        <dbReference type="RuleBase" id="RU003557"/>
    </source>
</evidence>
<accession>A0A1G6GV97</accession>
<evidence type="ECO:0000256" key="3">
    <source>
        <dbReference type="ARBA" id="ARBA00023315"/>
    </source>
</evidence>
<evidence type="ECO:0000256" key="5">
    <source>
        <dbReference type="SAM" id="MobiDB-lite"/>
    </source>
</evidence>
<feature type="region of interest" description="Disordered" evidence="5">
    <location>
        <begin position="1"/>
        <end position="145"/>
    </location>
</feature>
<feature type="compositionally biased region" description="Polar residues" evidence="5">
    <location>
        <begin position="69"/>
        <end position="79"/>
    </location>
</feature>
<dbReference type="InterPro" id="IPR020616">
    <property type="entry name" value="Thiolase_N"/>
</dbReference>
<dbReference type="InterPro" id="IPR002155">
    <property type="entry name" value="Thiolase"/>
</dbReference>
<reference evidence="9" key="1">
    <citation type="submission" date="2016-09" db="EMBL/GenBank/DDBJ databases">
        <authorList>
            <person name="Varghese N."/>
            <person name="Submissions S."/>
        </authorList>
    </citation>
    <scope>NUCLEOTIDE SEQUENCE [LARGE SCALE GENOMIC DNA]</scope>
    <source>
        <strain evidence="9">ANC 3699</strain>
    </source>
</reference>
<dbReference type="PANTHER" id="PTHR42689">
    <property type="entry name" value="ACETYL-COA ACYLTRANSFERASE FADA2 (3-KETOACYL-COA THIOLASE) (BETA-KETOTHIOLASE)-RELATED"/>
    <property type="match status" value="1"/>
</dbReference>
<feature type="compositionally biased region" description="Low complexity" evidence="5">
    <location>
        <begin position="24"/>
        <end position="45"/>
    </location>
</feature>
<evidence type="ECO:0000256" key="2">
    <source>
        <dbReference type="ARBA" id="ARBA00022679"/>
    </source>
</evidence>
<proteinExistence type="inferred from homology"/>
<dbReference type="Pfam" id="PF00108">
    <property type="entry name" value="Thiolase_N"/>
    <property type="match status" value="1"/>
</dbReference>
<feature type="compositionally biased region" description="Polar residues" evidence="5">
    <location>
        <begin position="108"/>
        <end position="145"/>
    </location>
</feature>